<gene>
    <name evidence="2" type="ORF">SAMN05660293_04030</name>
</gene>
<accession>A0A1T5GFF8</accession>
<dbReference type="STRING" id="651661.SAMN05660293_04030"/>
<feature type="transmembrane region" description="Helical" evidence="1">
    <location>
        <begin position="154"/>
        <end position="173"/>
    </location>
</feature>
<dbReference type="Proteomes" id="UP000190897">
    <property type="component" value="Unassembled WGS sequence"/>
</dbReference>
<dbReference type="Pfam" id="PF08592">
    <property type="entry name" value="Anthrone_oxy"/>
    <property type="match status" value="1"/>
</dbReference>
<evidence type="ECO:0000313" key="3">
    <source>
        <dbReference type="Proteomes" id="UP000190897"/>
    </source>
</evidence>
<feature type="transmembrane region" description="Helical" evidence="1">
    <location>
        <begin position="99"/>
        <end position="120"/>
    </location>
</feature>
<name>A0A1T5GFF8_9BACT</name>
<evidence type="ECO:0000256" key="1">
    <source>
        <dbReference type="SAM" id="Phobius"/>
    </source>
</evidence>
<keyword evidence="1" id="KW-0472">Membrane</keyword>
<feature type="transmembrane region" description="Helical" evidence="1">
    <location>
        <begin position="65"/>
        <end position="87"/>
    </location>
</feature>
<dbReference type="EMBL" id="FUZA01000005">
    <property type="protein sequence ID" value="SKC07149.1"/>
    <property type="molecule type" value="Genomic_DNA"/>
</dbReference>
<sequence>MNQHANIQPKSTMNDFYFVSLVITALLTGLSAGLFYSYSCSVNLGLGKLADVEYLRAMQEINKAILNPIFFISFMGSIIVLVLATWLSYSGQHVFQFKMLLTATVIYMVGVFGLTVMGNVPLNDALAGFDIGGATANEIAQKRKLFEQPWNKFHAIRTFCSIASFVFTLLSFYKIK</sequence>
<keyword evidence="3" id="KW-1185">Reference proteome</keyword>
<dbReference type="AlphaFoldDB" id="A0A1T5GFF8"/>
<proteinExistence type="predicted"/>
<feature type="transmembrane region" description="Helical" evidence="1">
    <location>
        <begin position="16"/>
        <end position="38"/>
    </location>
</feature>
<organism evidence="2 3">
    <name type="scientific">Dyadobacter psychrophilus</name>
    <dbReference type="NCBI Taxonomy" id="651661"/>
    <lineage>
        <taxon>Bacteria</taxon>
        <taxon>Pseudomonadati</taxon>
        <taxon>Bacteroidota</taxon>
        <taxon>Cytophagia</taxon>
        <taxon>Cytophagales</taxon>
        <taxon>Spirosomataceae</taxon>
        <taxon>Dyadobacter</taxon>
    </lineage>
</organism>
<dbReference type="InterPro" id="IPR013901">
    <property type="entry name" value="Anthrone_oxy"/>
</dbReference>
<keyword evidence="1" id="KW-1133">Transmembrane helix</keyword>
<protein>
    <submittedName>
        <fullName evidence="2">Uncharacterized membrane protein</fullName>
    </submittedName>
</protein>
<evidence type="ECO:0000313" key="2">
    <source>
        <dbReference type="EMBL" id="SKC07149.1"/>
    </source>
</evidence>
<reference evidence="3" key="1">
    <citation type="submission" date="2017-02" db="EMBL/GenBank/DDBJ databases">
        <authorList>
            <person name="Varghese N."/>
            <person name="Submissions S."/>
        </authorList>
    </citation>
    <scope>NUCLEOTIDE SEQUENCE [LARGE SCALE GENOMIC DNA]</scope>
    <source>
        <strain evidence="3">DSM 22270</strain>
    </source>
</reference>
<keyword evidence="1" id="KW-0812">Transmembrane</keyword>